<evidence type="ECO:0000256" key="1">
    <source>
        <dbReference type="ARBA" id="ARBA00001946"/>
    </source>
</evidence>
<evidence type="ECO:0000256" key="10">
    <source>
        <dbReference type="ARBA" id="ARBA00022777"/>
    </source>
</evidence>
<evidence type="ECO:0000256" key="2">
    <source>
        <dbReference type="ARBA" id="ARBA00004496"/>
    </source>
</evidence>
<dbReference type="GO" id="GO:0006002">
    <property type="term" value="P:fructose 6-phosphate metabolic process"/>
    <property type="evidence" value="ECO:0007669"/>
    <property type="project" value="InterPro"/>
</dbReference>
<dbReference type="EC" id="2.7.1.11" evidence="4"/>
<evidence type="ECO:0000256" key="9">
    <source>
        <dbReference type="ARBA" id="ARBA00022741"/>
    </source>
</evidence>
<dbReference type="HAMAP" id="MF_00339">
    <property type="entry name" value="Phosphofructokinase_I_B1"/>
    <property type="match status" value="1"/>
</dbReference>
<dbReference type="InterPro" id="IPR012828">
    <property type="entry name" value="PFKA_ATP_prok"/>
</dbReference>
<dbReference type="GO" id="GO:0070095">
    <property type="term" value="F:fructose-6-phosphate binding"/>
    <property type="evidence" value="ECO:0007669"/>
    <property type="project" value="TreeGrafter"/>
</dbReference>
<evidence type="ECO:0000256" key="7">
    <source>
        <dbReference type="ARBA" id="ARBA00022679"/>
    </source>
</evidence>
<dbReference type="GO" id="GO:0005945">
    <property type="term" value="C:6-phosphofructokinase complex"/>
    <property type="evidence" value="ECO:0007669"/>
    <property type="project" value="TreeGrafter"/>
</dbReference>
<dbReference type="PATRIC" id="fig|2198.3.peg.1954"/>
<evidence type="ECO:0000256" key="6">
    <source>
        <dbReference type="ARBA" id="ARBA00022533"/>
    </source>
</evidence>
<dbReference type="PRINTS" id="PR00476">
    <property type="entry name" value="PHFRCTKINASE"/>
</dbReference>
<dbReference type="Pfam" id="PF00365">
    <property type="entry name" value="PFK"/>
    <property type="match status" value="1"/>
</dbReference>
<dbReference type="GO" id="GO:0003872">
    <property type="term" value="F:6-phosphofructokinase activity"/>
    <property type="evidence" value="ECO:0007669"/>
    <property type="project" value="UniProtKB-EC"/>
</dbReference>
<dbReference type="Gene3D" id="3.40.50.460">
    <property type="entry name" value="Phosphofructokinase domain"/>
    <property type="match status" value="1"/>
</dbReference>
<comment type="subcellular location">
    <subcellularLocation>
        <location evidence="2">Cytoplasm</location>
    </subcellularLocation>
</comment>
<dbReference type="PIRSF" id="PIRSF000532">
    <property type="entry name" value="ATP_PFK_prok"/>
    <property type="match status" value="1"/>
</dbReference>
<evidence type="ECO:0000313" key="18">
    <source>
        <dbReference type="Proteomes" id="UP000054598"/>
    </source>
</evidence>
<comment type="cofactor">
    <cofactor evidence="1">
        <name>Mg(2+)</name>
        <dbReference type="ChEBI" id="CHEBI:18420"/>
    </cofactor>
</comment>
<dbReference type="Proteomes" id="UP000054598">
    <property type="component" value="Unassembled WGS sequence"/>
</dbReference>
<feature type="domain" description="Phosphofructokinase" evidence="16">
    <location>
        <begin position="3"/>
        <end position="279"/>
    </location>
</feature>
<evidence type="ECO:0000256" key="8">
    <source>
        <dbReference type="ARBA" id="ARBA00022723"/>
    </source>
</evidence>
<keyword evidence="6" id="KW-0021">Allosteric enzyme</keyword>
<evidence type="ECO:0000256" key="11">
    <source>
        <dbReference type="ARBA" id="ARBA00022840"/>
    </source>
</evidence>
<name>A0A101J1Z9_9EURY</name>
<dbReference type="NCBIfam" id="TIGR02482">
    <property type="entry name" value="PFKA_ATP"/>
    <property type="match status" value="1"/>
</dbReference>
<comment type="catalytic activity">
    <reaction evidence="15">
        <text>beta-D-fructose 6-phosphate + ATP = beta-D-fructose 1,6-bisphosphate + ADP + H(+)</text>
        <dbReference type="Rhea" id="RHEA:16109"/>
        <dbReference type="ChEBI" id="CHEBI:15378"/>
        <dbReference type="ChEBI" id="CHEBI:30616"/>
        <dbReference type="ChEBI" id="CHEBI:32966"/>
        <dbReference type="ChEBI" id="CHEBI:57634"/>
        <dbReference type="ChEBI" id="CHEBI:456216"/>
        <dbReference type="EC" id="2.7.1.11"/>
    </reaction>
</comment>
<dbReference type="PANTHER" id="PTHR13697:SF4">
    <property type="entry name" value="ATP-DEPENDENT 6-PHOSPHOFRUCTOKINASE"/>
    <property type="match status" value="1"/>
</dbReference>
<gene>
    <name evidence="17" type="ORF">XE10_0155</name>
</gene>
<evidence type="ECO:0000256" key="15">
    <source>
        <dbReference type="ARBA" id="ARBA00048070"/>
    </source>
</evidence>
<keyword evidence="13" id="KW-0324">Glycolysis</keyword>
<dbReference type="PROSITE" id="PS00433">
    <property type="entry name" value="PHOSPHOFRUCTOKINASE"/>
    <property type="match status" value="1"/>
</dbReference>
<accession>A0A101J1Z9</accession>
<dbReference type="GO" id="GO:0030388">
    <property type="term" value="P:fructose 1,6-bisphosphate metabolic process"/>
    <property type="evidence" value="ECO:0007669"/>
    <property type="project" value="TreeGrafter"/>
</dbReference>
<evidence type="ECO:0000256" key="13">
    <source>
        <dbReference type="ARBA" id="ARBA00023152"/>
    </source>
</evidence>
<dbReference type="InterPro" id="IPR022953">
    <property type="entry name" value="ATP_PFK"/>
</dbReference>
<dbReference type="Gene3D" id="3.40.50.450">
    <property type="match status" value="1"/>
</dbReference>
<dbReference type="UniPathway" id="UPA00109">
    <property type="reaction ID" value="UER00182"/>
</dbReference>
<sequence>MRRIGILTSGGDAPGMNACIRAAVRTALANDLTIVGIRRGYTGLIAGDAVPLDRAAIRNTIHLGGTILETSRNPEFYTREGRLKAAVAIDRMGLDGIVLIGGEGTFHGASLLAADADTAALVGVPGSIDNDVYGTDYCIGFDTAANCAVEAIDRIRDTARSHERLFFIEVMGRTAGFLALESGIAGGAEELVIPEEEVSITRISERIREGFSIGKKSAIVVVAEGETPGISFSIAREVGENLNFESRVVVLGHLQRGGPPTLRDRVLGSLLGVAAVEALIEGRNGCMVGEVGGDLTCTPLEETWQKKKPLNENLRRIFPFLSE</sequence>
<dbReference type="GO" id="GO:0061621">
    <property type="term" value="P:canonical glycolysis"/>
    <property type="evidence" value="ECO:0007669"/>
    <property type="project" value="TreeGrafter"/>
</dbReference>
<dbReference type="GO" id="GO:0005524">
    <property type="term" value="F:ATP binding"/>
    <property type="evidence" value="ECO:0007669"/>
    <property type="project" value="UniProtKB-KW"/>
</dbReference>
<evidence type="ECO:0000256" key="5">
    <source>
        <dbReference type="ARBA" id="ARBA00022490"/>
    </source>
</evidence>
<evidence type="ECO:0000259" key="16">
    <source>
        <dbReference type="Pfam" id="PF00365"/>
    </source>
</evidence>
<proteinExistence type="inferred from homology"/>
<comment type="pathway">
    <text evidence="3">Carbohydrate degradation; glycolysis; D-glyceraldehyde 3-phosphate and glycerone phosphate from D-glucose: step 3/4.</text>
</comment>
<dbReference type="GO" id="GO:0016208">
    <property type="term" value="F:AMP binding"/>
    <property type="evidence" value="ECO:0007669"/>
    <property type="project" value="TreeGrafter"/>
</dbReference>
<organism evidence="17 18">
    <name type="scientific">Methanoculleus marisnigri</name>
    <dbReference type="NCBI Taxonomy" id="2198"/>
    <lineage>
        <taxon>Archaea</taxon>
        <taxon>Methanobacteriati</taxon>
        <taxon>Methanobacteriota</taxon>
        <taxon>Stenosarchaea group</taxon>
        <taxon>Methanomicrobia</taxon>
        <taxon>Methanomicrobiales</taxon>
        <taxon>Methanomicrobiaceae</taxon>
        <taxon>Methanoculleus</taxon>
    </lineage>
</organism>
<evidence type="ECO:0000256" key="3">
    <source>
        <dbReference type="ARBA" id="ARBA00004679"/>
    </source>
</evidence>
<keyword evidence="12" id="KW-0460">Magnesium</keyword>
<evidence type="ECO:0000256" key="4">
    <source>
        <dbReference type="ARBA" id="ARBA00012055"/>
    </source>
</evidence>
<comment type="caution">
    <text evidence="17">The sequence shown here is derived from an EMBL/GenBank/DDBJ whole genome shotgun (WGS) entry which is preliminary data.</text>
</comment>
<dbReference type="SUPFAM" id="SSF53784">
    <property type="entry name" value="Phosphofructokinase"/>
    <property type="match status" value="1"/>
</dbReference>
<dbReference type="InterPro" id="IPR035966">
    <property type="entry name" value="PKF_sf"/>
</dbReference>
<dbReference type="PANTHER" id="PTHR13697">
    <property type="entry name" value="PHOSPHOFRUCTOKINASE"/>
    <property type="match status" value="1"/>
</dbReference>
<dbReference type="GO" id="GO:0046872">
    <property type="term" value="F:metal ion binding"/>
    <property type="evidence" value="ECO:0007669"/>
    <property type="project" value="UniProtKB-KW"/>
</dbReference>
<evidence type="ECO:0000256" key="12">
    <source>
        <dbReference type="ARBA" id="ARBA00022842"/>
    </source>
</evidence>
<dbReference type="NCBIfam" id="NF002872">
    <property type="entry name" value="PRK03202.1"/>
    <property type="match status" value="1"/>
</dbReference>
<keyword evidence="10 17" id="KW-0418">Kinase</keyword>
<dbReference type="InterPro" id="IPR015912">
    <property type="entry name" value="Phosphofructokinase_CS"/>
</dbReference>
<dbReference type="FunFam" id="3.40.50.460:FF:000002">
    <property type="entry name" value="ATP-dependent 6-phosphofructokinase"/>
    <property type="match status" value="1"/>
</dbReference>
<reference evidence="18" key="1">
    <citation type="journal article" date="2015" name="MBio">
        <title>Genome-Resolved Metagenomic Analysis Reveals Roles for Candidate Phyla and Other Microbial Community Members in Biogeochemical Transformations in Oil Reservoirs.</title>
        <authorList>
            <person name="Hu P."/>
            <person name="Tom L."/>
            <person name="Singh A."/>
            <person name="Thomas B.C."/>
            <person name="Baker B.J."/>
            <person name="Piceno Y.M."/>
            <person name="Andersen G.L."/>
            <person name="Banfield J.F."/>
        </authorList>
    </citation>
    <scope>NUCLEOTIDE SEQUENCE [LARGE SCALE GENOMIC DNA]</scope>
</reference>
<keyword evidence="8" id="KW-0479">Metal-binding</keyword>
<dbReference type="GO" id="GO:0048029">
    <property type="term" value="F:monosaccharide binding"/>
    <property type="evidence" value="ECO:0007669"/>
    <property type="project" value="TreeGrafter"/>
</dbReference>
<dbReference type="EMBL" id="LGHE01000009">
    <property type="protein sequence ID" value="KUL05527.1"/>
    <property type="molecule type" value="Genomic_DNA"/>
</dbReference>
<dbReference type="AlphaFoldDB" id="A0A101J1Z9"/>
<protein>
    <recommendedName>
        <fullName evidence="4">6-phosphofructokinase</fullName>
        <ecNumber evidence="4">2.7.1.11</ecNumber>
    </recommendedName>
    <alternativeName>
        <fullName evidence="14">6-phosphofructokinase isozyme I</fullName>
    </alternativeName>
</protein>
<keyword evidence="9" id="KW-0547">Nucleotide-binding</keyword>
<dbReference type="GO" id="GO:0042802">
    <property type="term" value="F:identical protein binding"/>
    <property type="evidence" value="ECO:0007669"/>
    <property type="project" value="TreeGrafter"/>
</dbReference>
<evidence type="ECO:0000313" key="17">
    <source>
        <dbReference type="EMBL" id="KUL05527.1"/>
    </source>
</evidence>
<keyword evidence="11" id="KW-0067">ATP-binding</keyword>
<keyword evidence="7" id="KW-0808">Transferase</keyword>
<keyword evidence="5" id="KW-0963">Cytoplasm</keyword>
<dbReference type="InterPro" id="IPR012003">
    <property type="entry name" value="ATP_PFK_prok-type"/>
</dbReference>
<evidence type="ECO:0000256" key="14">
    <source>
        <dbReference type="ARBA" id="ARBA00030818"/>
    </source>
</evidence>
<dbReference type="InterPro" id="IPR000023">
    <property type="entry name" value="Phosphofructokinase_dom"/>
</dbReference>